<keyword evidence="5 11" id="KW-1133">Transmembrane helix</keyword>
<dbReference type="EMBL" id="LBBL01000458">
    <property type="protein sequence ID" value="KKF92312.1"/>
    <property type="molecule type" value="Genomic_DNA"/>
</dbReference>
<evidence type="ECO:0000256" key="8">
    <source>
        <dbReference type="ARBA" id="ARBA00069956"/>
    </source>
</evidence>
<comment type="function">
    <text evidence="7">Efflux pump; part of the gene cluster that mediates the biosynthesis of dothistromin (DOTH), a polyketide toxin very similar in structure to the aflatoxin precursor, versicolorin B. One function of dotC may be to transport early-stage dothistromin biosynthetic intermediates from the cytoplasm into vacuoles, thereby affecting the rate of dothistromin production.</text>
</comment>
<feature type="transmembrane region" description="Helical" evidence="11">
    <location>
        <begin position="384"/>
        <end position="403"/>
    </location>
</feature>
<evidence type="ECO:0000256" key="5">
    <source>
        <dbReference type="ARBA" id="ARBA00022989"/>
    </source>
</evidence>
<keyword evidence="14" id="KW-1185">Reference proteome</keyword>
<feature type="compositionally biased region" description="Basic and acidic residues" evidence="10">
    <location>
        <begin position="562"/>
        <end position="571"/>
    </location>
</feature>
<dbReference type="GO" id="GO:0005886">
    <property type="term" value="C:plasma membrane"/>
    <property type="evidence" value="ECO:0007669"/>
    <property type="project" value="TreeGrafter"/>
</dbReference>
<comment type="similarity">
    <text evidence="2">Belongs to the major facilitator superfamily. TCR/Tet family.</text>
</comment>
<feature type="transmembrane region" description="Helical" evidence="11">
    <location>
        <begin position="246"/>
        <end position="269"/>
    </location>
</feature>
<feature type="region of interest" description="Disordered" evidence="10">
    <location>
        <begin position="562"/>
        <end position="590"/>
    </location>
</feature>
<feature type="transmembrane region" description="Helical" evidence="11">
    <location>
        <begin position="281"/>
        <end position="302"/>
    </location>
</feature>
<feature type="transmembrane region" description="Helical" evidence="11">
    <location>
        <begin position="214"/>
        <end position="234"/>
    </location>
</feature>
<dbReference type="FunFam" id="1.20.1720.10:FF:000014">
    <property type="entry name" value="MFS drug transporter, putative"/>
    <property type="match status" value="1"/>
</dbReference>
<dbReference type="InterPro" id="IPR011701">
    <property type="entry name" value="MFS"/>
</dbReference>
<dbReference type="PROSITE" id="PS50850">
    <property type="entry name" value="MFS"/>
    <property type="match status" value="1"/>
</dbReference>
<organism evidence="13 14">
    <name type="scientific">Ceratocystis fimbriata f. sp. platani</name>
    <dbReference type="NCBI Taxonomy" id="88771"/>
    <lineage>
        <taxon>Eukaryota</taxon>
        <taxon>Fungi</taxon>
        <taxon>Dikarya</taxon>
        <taxon>Ascomycota</taxon>
        <taxon>Pezizomycotina</taxon>
        <taxon>Sordariomycetes</taxon>
        <taxon>Hypocreomycetidae</taxon>
        <taxon>Microascales</taxon>
        <taxon>Ceratocystidaceae</taxon>
        <taxon>Ceratocystis</taxon>
    </lineage>
</organism>
<reference evidence="13 14" key="1">
    <citation type="submission" date="2015-04" db="EMBL/GenBank/DDBJ databases">
        <title>Genome sequence of Ceratocystis platani, a major pathogen of plane trees.</title>
        <authorList>
            <person name="Belbahri L."/>
        </authorList>
    </citation>
    <scope>NUCLEOTIDE SEQUENCE [LARGE SCALE GENOMIC DNA]</scope>
    <source>
        <strain evidence="13 14">CFO</strain>
    </source>
</reference>
<feature type="domain" description="Major facilitator superfamily (MFS) profile" evidence="12">
    <location>
        <begin position="61"/>
        <end position="551"/>
    </location>
</feature>
<evidence type="ECO:0000256" key="7">
    <source>
        <dbReference type="ARBA" id="ARBA00057269"/>
    </source>
</evidence>
<evidence type="ECO:0000256" key="10">
    <source>
        <dbReference type="SAM" id="MobiDB-lite"/>
    </source>
</evidence>
<accession>A0A0F8CNL3</accession>
<evidence type="ECO:0000313" key="14">
    <source>
        <dbReference type="Proteomes" id="UP000034841"/>
    </source>
</evidence>
<dbReference type="AlphaFoldDB" id="A0A0F8CNL3"/>
<feature type="compositionally biased region" description="Polar residues" evidence="10">
    <location>
        <begin position="40"/>
        <end position="53"/>
    </location>
</feature>
<feature type="transmembrane region" description="Helical" evidence="11">
    <location>
        <begin position="415"/>
        <end position="436"/>
    </location>
</feature>
<evidence type="ECO:0000256" key="3">
    <source>
        <dbReference type="ARBA" id="ARBA00022448"/>
    </source>
</evidence>
<feature type="transmembrane region" description="Helical" evidence="11">
    <location>
        <begin position="59"/>
        <end position="83"/>
    </location>
</feature>
<comment type="caution">
    <text evidence="13">The sequence shown here is derived from an EMBL/GenBank/DDBJ whole genome shotgun (WGS) entry which is preliminary data.</text>
</comment>
<dbReference type="Proteomes" id="UP000034841">
    <property type="component" value="Unassembled WGS sequence"/>
</dbReference>
<dbReference type="PANTHER" id="PTHR23501">
    <property type="entry name" value="MAJOR FACILITATOR SUPERFAMILY"/>
    <property type="match status" value="1"/>
</dbReference>
<dbReference type="FunFam" id="1.20.1250.20:FF:000196">
    <property type="entry name" value="MFS toxin efflux pump (AflT)"/>
    <property type="match status" value="1"/>
</dbReference>
<sequence length="590" mass="63105">MALKDPTDAPGDTASIAAGSPATTTTPEAPKGDILPPTEPSSNSPPAKSTPARTRTETIIIMLALCSSLFLVALDSTIITTAVPTIAADFNSSLGYTWVGSAFMLSNAALVPIWGKVSDIWGRKPVLLIATTIFFLGSLLCAVSQSMAMLIASRAIQGGGGGGILSLVNICISDLFSLRQRSFYFGMVGLVWAVAAASGPLLGGVFTSEISWRWCFYINLPVCGVCIVILFFFLKLHNPRTSMREGLAAVDWMGSMTVIGGTTMILLALEFGGITFPWDSATVLCLIIFGSVMIGLFAVIEWKIAKYPVIPLRIFKATANQAALSIAFFQSFVFQSGAYWLPLYFQGAKAHTSLQSGYYLLPFIVSLAFFSTLAGLFIKKTGQYKLVIIAGMATMTLGFGLFIDLDKNSPLVKIIIYQLIAGIGVGPNFQAPLLALQTNVAPRDIASSTATFSFFRQIAAAISIVVGGAIFNNEMDTHYKSLEPSLGVSLAARFSGHNAATSVTMVRSLPEAQKELVEALYAASLSKMYIMFAVFGFVGTLAALFIQQKTLSRDHVEHKTGLKSMQAEHNRNSNSDEEAAPQSEKAQVSA</sequence>
<evidence type="ECO:0000256" key="11">
    <source>
        <dbReference type="SAM" id="Phobius"/>
    </source>
</evidence>
<keyword evidence="3" id="KW-0813">Transport</keyword>
<keyword evidence="6 11" id="KW-0472">Membrane</keyword>
<evidence type="ECO:0000256" key="1">
    <source>
        <dbReference type="ARBA" id="ARBA00004128"/>
    </source>
</evidence>
<gene>
    <name evidence="13" type="ORF">CFO_g5329</name>
</gene>
<dbReference type="Gene3D" id="1.20.1250.20">
    <property type="entry name" value="MFS general substrate transporter like domains"/>
    <property type="match status" value="1"/>
</dbReference>
<dbReference type="OrthoDB" id="10021397at2759"/>
<feature type="transmembrane region" description="Helical" evidence="11">
    <location>
        <begin position="448"/>
        <end position="471"/>
    </location>
</feature>
<evidence type="ECO:0000256" key="9">
    <source>
        <dbReference type="ARBA" id="ARBA00083178"/>
    </source>
</evidence>
<evidence type="ECO:0000313" key="13">
    <source>
        <dbReference type="EMBL" id="KKF92312.1"/>
    </source>
</evidence>
<feature type="transmembrane region" description="Helical" evidence="11">
    <location>
        <begin position="158"/>
        <end position="176"/>
    </location>
</feature>
<evidence type="ECO:0000256" key="6">
    <source>
        <dbReference type="ARBA" id="ARBA00023136"/>
    </source>
</evidence>
<dbReference type="GO" id="GO:0022857">
    <property type="term" value="F:transmembrane transporter activity"/>
    <property type="evidence" value="ECO:0007669"/>
    <property type="project" value="InterPro"/>
</dbReference>
<proteinExistence type="inferred from homology"/>
<keyword evidence="4 11" id="KW-0812">Transmembrane</keyword>
<evidence type="ECO:0000256" key="2">
    <source>
        <dbReference type="ARBA" id="ARBA00007520"/>
    </source>
</evidence>
<protein>
    <recommendedName>
        <fullName evidence="8">Efflux pump dotC</fullName>
    </recommendedName>
    <alternativeName>
        <fullName evidence="9">Dothistromin biosynthesis protein C</fullName>
    </alternativeName>
</protein>
<dbReference type="InterPro" id="IPR036259">
    <property type="entry name" value="MFS_trans_sf"/>
</dbReference>
<comment type="subcellular location">
    <subcellularLocation>
        <location evidence="1">Vacuole membrane</location>
        <topology evidence="1">Multi-pass membrane protein</topology>
    </subcellularLocation>
</comment>
<dbReference type="GO" id="GO:0005774">
    <property type="term" value="C:vacuolar membrane"/>
    <property type="evidence" value="ECO:0007669"/>
    <property type="project" value="UniProtKB-SubCell"/>
</dbReference>
<feature type="transmembrane region" description="Helical" evidence="11">
    <location>
        <begin position="323"/>
        <end position="345"/>
    </location>
</feature>
<feature type="region of interest" description="Disordered" evidence="10">
    <location>
        <begin position="1"/>
        <end position="53"/>
    </location>
</feature>
<feature type="transmembrane region" description="Helical" evidence="11">
    <location>
        <begin position="126"/>
        <end position="152"/>
    </location>
</feature>
<dbReference type="InterPro" id="IPR020846">
    <property type="entry name" value="MFS_dom"/>
</dbReference>
<dbReference type="Gene3D" id="1.20.1720.10">
    <property type="entry name" value="Multidrug resistance protein D"/>
    <property type="match status" value="1"/>
</dbReference>
<feature type="transmembrane region" description="Helical" evidence="11">
    <location>
        <begin position="95"/>
        <end position="114"/>
    </location>
</feature>
<dbReference type="SUPFAM" id="SSF103473">
    <property type="entry name" value="MFS general substrate transporter"/>
    <property type="match status" value="1"/>
</dbReference>
<evidence type="ECO:0000256" key="4">
    <source>
        <dbReference type="ARBA" id="ARBA00022692"/>
    </source>
</evidence>
<dbReference type="PRINTS" id="PR01036">
    <property type="entry name" value="TCRTETB"/>
</dbReference>
<dbReference type="Pfam" id="PF07690">
    <property type="entry name" value="MFS_1"/>
    <property type="match status" value="1"/>
</dbReference>
<feature type="transmembrane region" description="Helical" evidence="11">
    <location>
        <begin position="183"/>
        <end position="202"/>
    </location>
</feature>
<dbReference type="PANTHER" id="PTHR23501:SF102">
    <property type="entry name" value="DRUG TRANSPORTER, PUTATIVE (AFU_ORTHOLOGUE AFUA_3G08530)-RELATED"/>
    <property type="match status" value="1"/>
</dbReference>
<evidence type="ECO:0000259" key="12">
    <source>
        <dbReference type="PROSITE" id="PS50850"/>
    </source>
</evidence>
<feature type="transmembrane region" description="Helical" evidence="11">
    <location>
        <begin position="528"/>
        <end position="546"/>
    </location>
</feature>
<name>A0A0F8CNL3_CERFI</name>
<dbReference type="CDD" id="cd17502">
    <property type="entry name" value="MFS_Azr1_MDR_like"/>
    <property type="match status" value="1"/>
</dbReference>
<feature type="transmembrane region" description="Helical" evidence="11">
    <location>
        <begin position="357"/>
        <end position="377"/>
    </location>
</feature>